<evidence type="ECO:0000313" key="2">
    <source>
        <dbReference type="Proteomes" id="UP000018888"/>
    </source>
</evidence>
<dbReference type="Proteomes" id="UP000018888">
    <property type="component" value="Unassembled WGS sequence"/>
</dbReference>
<reference evidence="1 2" key="2">
    <citation type="journal article" date="2018" name="New Phytol.">
        <title>High intraspecific genome diversity in the model arbuscular mycorrhizal symbiont Rhizophagus irregularis.</title>
        <authorList>
            <person name="Chen E.C.H."/>
            <person name="Morin E."/>
            <person name="Beaudet D."/>
            <person name="Noel J."/>
            <person name="Yildirir G."/>
            <person name="Ndikumana S."/>
            <person name="Charron P."/>
            <person name="St-Onge C."/>
            <person name="Giorgi J."/>
            <person name="Kruger M."/>
            <person name="Marton T."/>
            <person name="Ropars J."/>
            <person name="Grigoriev I.V."/>
            <person name="Hainaut M."/>
            <person name="Henrissat B."/>
            <person name="Roux C."/>
            <person name="Martin F."/>
            <person name="Corradi N."/>
        </authorList>
    </citation>
    <scope>NUCLEOTIDE SEQUENCE [LARGE SCALE GENOMIC DNA]</scope>
    <source>
        <strain evidence="1 2">DAOM 197198</strain>
    </source>
</reference>
<organism evidence="1 2">
    <name type="scientific">Rhizophagus irregularis (strain DAOM 181602 / DAOM 197198 / MUCL 43194)</name>
    <name type="common">Arbuscular mycorrhizal fungus</name>
    <name type="synonym">Glomus intraradices</name>
    <dbReference type="NCBI Taxonomy" id="747089"/>
    <lineage>
        <taxon>Eukaryota</taxon>
        <taxon>Fungi</taxon>
        <taxon>Fungi incertae sedis</taxon>
        <taxon>Mucoromycota</taxon>
        <taxon>Glomeromycotina</taxon>
        <taxon>Glomeromycetes</taxon>
        <taxon>Glomerales</taxon>
        <taxon>Glomeraceae</taxon>
        <taxon>Rhizophagus</taxon>
    </lineage>
</organism>
<accession>A0A2P4QJV1</accession>
<comment type="caution">
    <text evidence="1">The sequence shown here is derived from an EMBL/GenBank/DDBJ whole genome shotgun (WGS) entry which is preliminary data.</text>
</comment>
<dbReference type="AlphaFoldDB" id="A0A2P4QJV1"/>
<evidence type="ECO:0000313" key="1">
    <source>
        <dbReference type="EMBL" id="POG77886.1"/>
    </source>
</evidence>
<reference evidence="1 2" key="1">
    <citation type="journal article" date="2013" name="Proc. Natl. Acad. Sci. U.S.A.">
        <title>Genome of an arbuscular mycorrhizal fungus provides insight into the oldest plant symbiosis.</title>
        <authorList>
            <person name="Tisserant E."/>
            <person name="Malbreil M."/>
            <person name="Kuo A."/>
            <person name="Kohler A."/>
            <person name="Symeonidi A."/>
            <person name="Balestrini R."/>
            <person name="Charron P."/>
            <person name="Duensing N."/>
            <person name="Frei Dit Frey N."/>
            <person name="Gianinazzi-Pearson V."/>
            <person name="Gilbert L.B."/>
            <person name="Handa Y."/>
            <person name="Herr J.R."/>
            <person name="Hijri M."/>
            <person name="Koul R."/>
            <person name="Kawaguchi M."/>
            <person name="Krajinski F."/>
            <person name="Lammers P.J."/>
            <person name="Masclaux F.G."/>
            <person name="Murat C."/>
            <person name="Morin E."/>
            <person name="Ndikumana S."/>
            <person name="Pagni M."/>
            <person name="Petitpierre D."/>
            <person name="Requena N."/>
            <person name="Rosikiewicz P."/>
            <person name="Riley R."/>
            <person name="Saito K."/>
            <person name="San Clemente H."/>
            <person name="Shapiro H."/>
            <person name="van Tuinen D."/>
            <person name="Becard G."/>
            <person name="Bonfante P."/>
            <person name="Paszkowski U."/>
            <person name="Shachar-Hill Y.Y."/>
            <person name="Tuskan G.A."/>
            <person name="Young P.W."/>
            <person name="Sanders I.R."/>
            <person name="Henrissat B."/>
            <person name="Rensing S.A."/>
            <person name="Grigoriev I.V."/>
            <person name="Corradi N."/>
            <person name="Roux C."/>
            <person name="Martin F."/>
        </authorList>
    </citation>
    <scope>NUCLEOTIDE SEQUENCE [LARGE SCALE GENOMIC DNA]</scope>
    <source>
        <strain evidence="1 2">DAOM 197198</strain>
    </source>
</reference>
<dbReference type="EMBL" id="AUPC02000037">
    <property type="protein sequence ID" value="POG77886.1"/>
    <property type="molecule type" value="Genomic_DNA"/>
</dbReference>
<sequence length="61" mass="7307">MPLSIRSHQRYQKSRRLRRTIINHSRRFTSNNDDTLRRISNLPQQNSTNSFVNQLFNGSTF</sequence>
<proteinExistence type="predicted"/>
<keyword evidence="2" id="KW-1185">Reference proteome</keyword>
<protein>
    <submittedName>
        <fullName evidence="1">Uncharacterized protein</fullName>
    </submittedName>
</protein>
<name>A0A2P4QJV1_RHIID</name>
<gene>
    <name evidence="1" type="ORF">GLOIN_2v1544439</name>
</gene>